<keyword evidence="3" id="KW-0677">Repeat</keyword>
<feature type="domain" description="C2H2-type" evidence="9">
    <location>
        <begin position="35"/>
        <end position="64"/>
    </location>
</feature>
<evidence type="ECO:0000256" key="8">
    <source>
        <dbReference type="SAM" id="MobiDB-lite"/>
    </source>
</evidence>
<evidence type="ECO:0000313" key="10">
    <source>
        <dbReference type="EMBL" id="CAK7215361.1"/>
    </source>
</evidence>
<dbReference type="SUPFAM" id="SSF57667">
    <property type="entry name" value="beta-beta-alpha zinc fingers"/>
    <property type="match status" value="1"/>
</dbReference>
<reference evidence="10 11" key="1">
    <citation type="submission" date="2024-01" db="EMBL/GenBank/DDBJ databases">
        <authorList>
            <person name="Allen C."/>
            <person name="Tagirdzhanova G."/>
        </authorList>
    </citation>
    <scope>NUCLEOTIDE SEQUENCE [LARGE SCALE GENOMIC DNA]</scope>
</reference>
<dbReference type="Pfam" id="PF04082">
    <property type="entry name" value="Fungal_trans"/>
    <property type="match status" value="1"/>
</dbReference>
<dbReference type="Gene3D" id="3.30.160.60">
    <property type="entry name" value="Classic Zinc Finger"/>
    <property type="match status" value="1"/>
</dbReference>
<accession>A0ABP0B831</accession>
<sequence>MTDTAVDTVTDRDGAASSIVSSTGASTKRTAPKNFVCRRDGCNKRFTRDEHLQRHALNHTAGDYTCARCRAHFKRPDLLERHLQRHRQRDLEVGAAGSGVLNTRKRAWKALDGTVVQKKPSLTTAVTAAAPTTPPDGTIASSSIESSAVPVAPEREWADRLILAAGHVNTIHTNTIYAEATISPPQTHTSSSLSDPGGRQLSAEAESYDTSQYDPNTYLSSLEQQHQHQQQPQYSIPQFMPVDSITGTDTVTDAITTTNYASRPPPEQPPLDFLFDDVFQPDTASSFNMPYTTAVNYNWLFSMDDNAFEDSGMTDAPVQPVQTMQTVQSMQPMSFQSLGEEQQQQQQQPQGNRQSNAHSLDYFVISPESASASSQTLVFDDSHQDRMDLTSPPKMQLTPTSQHTNFEPSQPSPVAVSVPLPTQTQQPLQKQQTRHHNSTLKDLPDLERPLSTIQPPANLPVINHETRERLLQVVDACHPALPDGQLSTWDHPLLAMAPLQEFCDLFFTRFNTAYPLLHQATFHPATTEPLLLLAVLLLGTTYSSKEAHQLAVCIHDVMRPCIFSHTDFGAKPSLWMLQTILLVECFGKSRAGQKQHDMSHLFHGLLINLIRRSDCQSARATLPSLDAKDDSISIEKKWRAWAMEEEMKRLALLCFMWDTQHAVLFCQSLCMSAFELRLTMPCSQRMWEAQTPAEWKDLAVQQGSGQDIFFLAALKMYLTSSSSKPAALQKLNALSRVLLLHGLLSISWDMQRRDQTALGVVDNMVVSVGGGSSLVGGGGHWRDRMSEAYDRWKVDFDAYCGDMQERQGQREVAPNNNNDQEESHWQTAARECATFATAYKAIYHAAHVLLNSDFLDVQIYAGARHILGRPVQRGDFLRSERIIKRWAGEVTPTESSHCTDAAKAAWHAACLVHDAAQHLDDFDAMGLFHVPWCLYLATLTCWVFHHTRRSHSAGSKDDSGEIVWDARQEMDALLASMAGSPASRLLSTPERHNTGGLVWIMANVLSNVRWGIVHAGVVVLRGLVPLRMINQYEGM</sequence>
<evidence type="ECO:0000256" key="1">
    <source>
        <dbReference type="ARBA" id="ARBA00004123"/>
    </source>
</evidence>
<dbReference type="InterPro" id="IPR036236">
    <property type="entry name" value="Znf_C2H2_sf"/>
</dbReference>
<evidence type="ECO:0000256" key="4">
    <source>
        <dbReference type="ARBA" id="ARBA00022771"/>
    </source>
</evidence>
<comment type="subcellular location">
    <subcellularLocation>
        <location evidence="1">Nucleus</location>
    </subcellularLocation>
</comment>
<dbReference type="InterPro" id="IPR013087">
    <property type="entry name" value="Znf_C2H2_type"/>
</dbReference>
<organism evidence="10 11">
    <name type="scientific">Sporothrix bragantina</name>
    <dbReference type="NCBI Taxonomy" id="671064"/>
    <lineage>
        <taxon>Eukaryota</taxon>
        <taxon>Fungi</taxon>
        <taxon>Dikarya</taxon>
        <taxon>Ascomycota</taxon>
        <taxon>Pezizomycotina</taxon>
        <taxon>Sordariomycetes</taxon>
        <taxon>Sordariomycetidae</taxon>
        <taxon>Ophiostomatales</taxon>
        <taxon>Ophiostomataceae</taxon>
        <taxon>Sporothrix</taxon>
    </lineage>
</organism>
<keyword evidence="2" id="KW-0479">Metal-binding</keyword>
<feature type="region of interest" description="Disordered" evidence="8">
    <location>
        <begin position="1"/>
        <end position="29"/>
    </location>
</feature>
<gene>
    <name evidence="10" type="ORF">SBRCBS47491_002458</name>
</gene>
<feature type="compositionally biased region" description="Polar residues" evidence="8">
    <location>
        <begin position="183"/>
        <end position="194"/>
    </location>
</feature>
<keyword evidence="4 7" id="KW-0863">Zinc-finger</keyword>
<dbReference type="PROSITE" id="PS50157">
    <property type="entry name" value="ZINC_FINGER_C2H2_2"/>
    <property type="match status" value="2"/>
</dbReference>
<keyword evidence="5" id="KW-0862">Zinc</keyword>
<feature type="region of interest" description="Disordered" evidence="8">
    <location>
        <begin position="384"/>
        <end position="458"/>
    </location>
</feature>
<feature type="region of interest" description="Disordered" evidence="8">
    <location>
        <begin position="333"/>
        <end position="355"/>
    </location>
</feature>
<name>A0ABP0B831_9PEZI</name>
<evidence type="ECO:0000259" key="9">
    <source>
        <dbReference type="PROSITE" id="PS50157"/>
    </source>
</evidence>
<dbReference type="InterPro" id="IPR051059">
    <property type="entry name" value="VerF-like"/>
</dbReference>
<evidence type="ECO:0000256" key="5">
    <source>
        <dbReference type="ARBA" id="ARBA00022833"/>
    </source>
</evidence>
<evidence type="ECO:0000256" key="6">
    <source>
        <dbReference type="ARBA" id="ARBA00023242"/>
    </source>
</evidence>
<evidence type="ECO:0000256" key="7">
    <source>
        <dbReference type="PROSITE-ProRule" id="PRU00042"/>
    </source>
</evidence>
<dbReference type="Proteomes" id="UP001642406">
    <property type="component" value="Unassembled WGS sequence"/>
</dbReference>
<feature type="compositionally biased region" description="Polar residues" evidence="8">
    <location>
        <begin position="397"/>
        <end position="407"/>
    </location>
</feature>
<dbReference type="CDD" id="cd12148">
    <property type="entry name" value="fungal_TF_MHR"/>
    <property type="match status" value="1"/>
</dbReference>
<feature type="domain" description="C2H2-type" evidence="9">
    <location>
        <begin position="64"/>
        <end position="91"/>
    </location>
</feature>
<evidence type="ECO:0000256" key="3">
    <source>
        <dbReference type="ARBA" id="ARBA00022737"/>
    </source>
</evidence>
<dbReference type="SMART" id="SM00355">
    <property type="entry name" value="ZnF_C2H2"/>
    <property type="match status" value="2"/>
</dbReference>
<keyword evidence="11" id="KW-1185">Reference proteome</keyword>
<keyword evidence="6" id="KW-0539">Nucleus</keyword>
<proteinExistence type="predicted"/>
<feature type="region of interest" description="Disordered" evidence="8">
    <location>
        <begin position="181"/>
        <end position="216"/>
    </location>
</feature>
<dbReference type="PANTHER" id="PTHR40626:SF18">
    <property type="entry name" value="NICOTINATE CATABOLISM CLUSTER-SPECIFIC TRANSCRIPTION FACTOR"/>
    <property type="match status" value="1"/>
</dbReference>
<feature type="compositionally biased region" description="Low complexity" evidence="8">
    <location>
        <begin position="408"/>
        <end position="431"/>
    </location>
</feature>
<comment type="caution">
    <text evidence="10">The sequence shown here is derived from an EMBL/GenBank/DDBJ whole genome shotgun (WGS) entry which is preliminary data.</text>
</comment>
<dbReference type="PANTHER" id="PTHR40626">
    <property type="entry name" value="MIP31509P"/>
    <property type="match status" value="1"/>
</dbReference>
<dbReference type="InterPro" id="IPR007219">
    <property type="entry name" value="XnlR_reg_dom"/>
</dbReference>
<dbReference type="EMBL" id="CAWUHC010000014">
    <property type="protein sequence ID" value="CAK7215361.1"/>
    <property type="molecule type" value="Genomic_DNA"/>
</dbReference>
<evidence type="ECO:0000256" key="2">
    <source>
        <dbReference type="ARBA" id="ARBA00022723"/>
    </source>
</evidence>
<dbReference type="Pfam" id="PF00096">
    <property type="entry name" value="zf-C2H2"/>
    <property type="match status" value="1"/>
</dbReference>
<feature type="compositionally biased region" description="Polar residues" evidence="8">
    <location>
        <begin position="18"/>
        <end position="29"/>
    </location>
</feature>
<dbReference type="PROSITE" id="PS00028">
    <property type="entry name" value="ZINC_FINGER_C2H2_1"/>
    <property type="match status" value="2"/>
</dbReference>
<protein>
    <recommendedName>
        <fullName evidence="9">C2H2-type domain-containing protein</fullName>
    </recommendedName>
</protein>
<evidence type="ECO:0000313" key="11">
    <source>
        <dbReference type="Proteomes" id="UP001642406"/>
    </source>
</evidence>